<keyword evidence="3" id="KW-0238">DNA-binding</keyword>
<dbReference type="InterPro" id="IPR036879">
    <property type="entry name" value="TF_MADSbox_sf"/>
</dbReference>
<evidence type="ECO:0000256" key="6">
    <source>
        <dbReference type="SAM" id="Coils"/>
    </source>
</evidence>
<dbReference type="CDD" id="cd00265">
    <property type="entry name" value="MADS_MEF2_like"/>
    <property type="match status" value="1"/>
</dbReference>
<dbReference type="SMART" id="SM00432">
    <property type="entry name" value="MADS"/>
    <property type="match status" value="1"/>
</dbReference>
<evidence type="ECO:0000256" key="3">
    <source>
        <dbReference type="ARBA" id="ARBA00023125"/>
    </source>
</evidence>
<sequence length="257" mass="30165">MGRGKIAITRIENRTARQVTFSKRRGGLFKKTHELSVLCDAEIGLIIFSSNGKLYEFCNESSSIPQIIRRYEISKGMRVLESNDWVQTFPLPYRYEQIQKESKRIRKETDDLQLSVRCYKGENLSSLHYEGLAELEKQLECSVNKVRARKFELLHQQLDNLRRKEKMLEEENQQIQYHLHHIAMLEQQQAAVAMVKPMEQQRMLEQFQFSGEDQPISSLLQLAPLPPQLQPYRVQPTQPNLQEFSLSIIPDPSNYIW</sequence>
<dbReference type="PROSITE" id="PS00350">
    <property type="entry name" value="MADS_BOX_1"/>
    <property type="match status" value="1"/>
</dbReference>
<dbReference type="GO" id="GO:0000977">
    <property type="term" value="F:RNA polymerase II transcription regulatory region sequence-specific DNA binding"/>
    <property type="evidence" value="ECO:0007669"/>
    <property type="project" value="InterPro"/>
</dbReference>
<dbReference type="Pfam" id="PF00319">
    <property type="entry name" value="SRF-TF"/>
    <property type="match status" value="1"/>
</dbReference>
<dbReference type="Proteomes" id="UP000657918">
    <property type="component" value="Unassembled WGS sequence"/>
</dbReference>
<dbReference type="PROSITE" id="PS51297">
    <property type="entry name" value="K_BOX"/>
    <property type="match status" value="1"/>
</dbReference>
<keyword evidence="6" id="KW-0175">Coiled coil</keyword>
<dbReference type="PRINTS" id="PR00404">
    <property type="entry name" value="MADSDOMAIN"/>
</dbReference>
<dbReference type="PANTHER" id="PTHR48019">
    <property type="entry name" value="SERUM RESPONSE FACTOR HOMOLOG"/>
    <property type="match status" value="1"/>
</dbReference>
<organism evidence="9 10">
    <name type="scientific">Salix dunnii</name>
    <dbReference type="NCBI Taxonomy" id="1413687"/>
    <lineage>
        <taxon>Eukaryota</taxon>
        <taxon>Viridiplantae</taxon>
        <taxon>Streptophyta</taxon>
        <taxon>Embryophyta</taxon>
        <taxon>Tracheophyta</taxon>
        <taxon>Spermatophyta</taxon>
        <taxon>Magnoliopsida</taxon>
        <taxon>eudicotyledons</taxon>
        <taxon>Gunneridae</taxon>
        <taxon>Pentapetalae</taxon>
        <taxon>rosids</taxon>
        <taxon>fabids</taxon>
        <taxon>Malpighiales</taxon>
        <taxon>Salicaceae</taxon>
        <taxon>Saliceae</taxon>
        <taxon>Salix</taxon>
    </lineage>
</organism>
<keyword evidence="2" id="KW-0805">Transcription regulation</keyword>
<dbReference type="InterPro" id="IPR002487">
    <property type="entry name" value="TF_Kbox"/>
</dbReference>
<keyword evidence="10" id="KW-1185">Reference proteome</keyword>
<feature type="domain" description="MADS-box" evidence="7">
    <location>
        <begin position="1"/>
        <end position="61"/>
    </location>
</feature>
<evidence type="ECO:0000256" key="1">
    <source>
        <dbReference type="ARBA" id="ARBA00004123"/>
    </source>
</evidence>
<accession>A0A835JKF5</accession>
<keyword evidence="5" id="KW-0539">Nucleus</keyword>
<evidence type="ECO:0000313" key="9">
    <source>
        <dbReference type="EMBL" id="KAF9671893.1"/>
    </source>
</evidence>
<reference evidence="9 10" key="1">
    <citation type="submission" date="2020-10" db="EMBL/GenBank/DDBJ databases">
        <title>Plant Genome Project.</title>
        <authorList>
            <person name="Zhang R.-G."/>
        </authorList>
    </citation>
    <scope>NUCLEOTIDE SEQUENCE [LARGE SCALE GENOMIC DNA]</scope>
    <source>
        <strain evidence="9">FAFU-HL-1</strain>
        <tissue evidence="9">Leaf</tissue>
    </source>
</reference>
<dbReference type="InterPro" id="IPR002100">
    <property type="entry name" value="TF_MADSbox"/>
</dbReference>
<proteinExistence type="predicted"/>
<gene>
    <name evidence="9" type="ORF">SADUNF_Sadunf12G0097800</name>
</gene>
<name>A0A835JKF5_9ROSI</name>
<dbReference type="GO" id="GO:0003700">
    <property type="term" value="F:DNA-binding transcription factor activity"/>
    <property type="evidence" value="ECO:0007669"/>
    <property type="project" value="InterPro"/>
</dbReference>
<feature type="domain" description="K-box" evidence="8">
    <location>
        <begin position="95"/>
        <end position="191"/>
    </location>
</feature>
<evidence type="ECO:0000256" key="2">
    <source>
        <dbReference type="ARBA" id="ARBA00023015"/>
    </source>
</evidence>
<evidence type="ECO:0000313" key="10">
    <source>
        <dbReference type="Proteomes" id="UP000657918"/>
    </source>
</evidence>
<protein>
    <submittedName>
        <fullName evidence="9">Uncharacterized protein</fullName>
    </submittedName>
</protein>
<dbReference type="InterPro" id="IPR033896">
    <property type="entry name" value="MEF2-like_N"/>
</dbReference>
<comment type="caution">
    <text evidence="9">The sequence shown here is derived from an EMBL/GenBank/DDBJ whole genome shotgun (WGS) entry which is preliminary data.</text>
</comment>
<dbReference type="OrthoDB" id="838225at2759"/>
<dbReference type="Pfam" id="PF01486">
    <property type="entry name" value="K-box"/>
    <property type="match status" value="1"/>
</dbReference>
<dbReference type="InterPro" id="IPR050142">
    <property type="entry name" value="MADS-box/MEF2_TF"/>
</dbReference>
<evidence type="ECO:0000259" key="8">
    <source>
        <dbReference type="PROSITE" id="PS51297"/>
    </source>
</evidence>
<evidence type="ECO:0000259" key="7">
    <source>
        <dbReference type="PROSITE" id="PS50066"/>
    </source>
</evidence>
<dbReference type="GO" id="GO:0005634">
    <property type="term" value="C:nucleus"/>
    <property type="evidence" value="ECO:0007669"/>
    <property type="project" value="UniProtKB-SubCell"/>
</dbReference>
<evidence type="ECO:0000256" key="5">
    <source>
        <dbReference type="ARBA" id="ARBA00023242"/>
    </source>
</evidence>
<dbReference type="PROSITE" id="PS50066">
    <property type="entry name" value="MADS_BOX_2"/>
    <property type="match status" value="1"/>
</dbReference>
<keyword evidence="4" id="KW-0804">Transcription</keyword>
<feature type="coiled-coil region" evidence="6">
    <location>
        <begin position="151"/>
        <end position="178"/>
    </location>
</feature>
<dbReference type="AlphaFoldDB" id="A0A835JKF5"/>
<dbReference type="GO" id="GO:0045944">
    <property type="term" value="P:positive regulation of transcription by RNA polymerase II"/>
    <property type="evidence" value="ECO:0007669"/>
    <property type="project" value="InterPro"/>
</dbReference>
<dbReference type="EMBL" id="JADGMS010000012">
    <property type="protein sequence ID" value="KAF9671893.1"/>
    <property type="molecule type" value="Genomic_DNA"/>
</dbReference>
<dbReference type="Gene3D" id="3.40.1810.10">
    <property type="entry name" value="Transcription factor, MADS-box"/>
    <property type="match status" value="1"/>
</dbReference>
<dbReference type="GO" id="GO:0046983">
    <property type="term" value="F:protein dimerization activity"/>
    <property type="evidence" value="ECO:0007669"/>
    <property type="project" value="InterPro"/>
</dbReference>
<evidence type="ECO:0000256" key="4">
    <source>
        <dbReference type="ARBA" id="ARBA00023163"/>
    </source>
</evidence>
<dbReference type="SUPFAM" id="SSF55455">
    <property type="entry name" value="SRF-like"/>
    <property type="match status" value="1"/>
</dbReference>
<comment type="subcellular location">
    <subcellularLocation>
        <location evidence="1">Nucleus</location>
    </subcellularLocation>
</comment>